<keyword evidence="5" id="KW-0249">Electron transport</keyword>
<sequence>MKILVLMKQTFDTEEEIFLVDGKLKESGVKYVINPYDEYAVEQAILLKEQQGAEVTVVSAGPARAEEALRTAVAVGADNAILIDDESLNGDEYTISKVLAAIAQKESYDLILAGHMSVDDGAAQIGPRVAELLGIPHISTITGLTIDGQTARAEKDVEGDLETIEVQLPALLTAQQGLNEPRYPTLPGIMKAKKKPIERVTAADLGIDVAAIGSKTETLTLNLPQKKSGGRILEGELHEQTAELVNLLRNEAKVV</sequence>
<dbReference type="Pfam" id="PF01012">
    <property type="entry name" value="ETF"/>
    <property type="match status" value="1"/>
</dbReference>
<protein>
    <recommendedName>
        <fullName evidence="3">Electron transfer flavoprotein subunit beta</fullName>
    </recommendedName>
    <alternativeName>
        <fullName evidence="7">Electron transfer flavoprotein small subunit</fullName>
    </alternativeName>
</protein>
<proteinExistence type="inferred from homology"/>
<dbReference type="InterPro" id="IPR014730">
    <property type="entry name" value="ETF_a/b_N"/>
</dbReference>
<gene>
    <name evidence="10" type="ORF">A6K76_05630</name>
</gene>
<dbReference type="RefSeq" id="WP_066461835.1">
    <property type="nucleotide sequence ID" value="NZ_MATO01000011.1"/>
</dbReference>
<comment type="cofactor">
    <cofactor evidence="8">
        <name>AMP</name>
        <dbReference type="ChEBI" id="CHEBI:456215"/>
    </cofactor>
</comment>
<dbReference type="EMBL" id="MATO01000011">
    <property type="protein sequence ID" value="OCS93189.1"/>
    <property type="molecule type" value="Genomic_DNA"/>
</dbReference>
<dbReference type="GO" id="GO:0005829">
    <property type="term" value="C:cytosol"/>
    <property type="evidence" value="ECO:0007669"/>
    <property type="project" value="TreeGrafter"/>
</dbReference>
<evidence type="ECO:0000259" key="9">
    <source>
        <dbReference type="SMART" id="SM00893"/>
    </source>
</evidence>
<dbReference type="FunFam" id="3.40.50.620:FF:000011">
    <property type="entry name" value="Electron transfer flavoprotein subunit beta"/>
    <property type="match status" value="1"/>
</dbReference>
<reference evidence="10 11" key="1">
    <citation type="submission" date="2016-07" db="EMBL/GenBank/DDBJ databases">
        <title>Caryophanon latum genome sequencing.</title>
        <authorList>
            <person name="Verma A."/>
            <person name="Pal Y."/>
            <person name="Krishnamurthi S."/>
        </authorList>
    </citation>
    <scope>NUCLEOTIDE SEQUENCE [LARGE SCALE GENOMIC DNA]</scope>
    <source>
        <strain evidence="10 11">DSM 14151</strain>
    </source>
</reference>
<evidence type="ECO:0000313" key="11">
    <source>
        <dbReference type="Proteomes" id="UP000093482"/>
    </source>
</evidence>
<keyword evidence="4" id="KW-0813">Transport</keyword>
<comment type="similarity">
    <text evidence="1">Belongs to the ETF beta-subunit/FixA family.</text>
</comment>
<organism evidence="10 11">
    <name type="scientific">Caryophanon latum</name>
    <dbReference type="NCBI Taxonomy" id="33977"/>
    <lineage>
        <taxon>Bacteria</taxon>
        <taxon>Bacillati</taxon>
        <taxon>Bacillota</taxon>
        <taxon>Bacilli</taxon>
        <taxon>Bacillales</taxon>
        <taxon>Caryophanaceae</taxon>
        <taxon>Caryophanon</taxon>
    </lineage>
</organism>
<dbReference type="AlphaFoldDB" id="A0A1C0Z190"/>
<keyword evidence="11" id="KW-1185">Reference proteome</keyword>
<dbReference type="InterPro" id="IPR000049">
    <property type="entry name" value="ET-Flavoprotein_bsu_CS"/>
</dbReference>
<dbReference type="CDD" id="cd01714">
    <property type="entry name" value="ETF_beta"/>
    <property type="match status" value="1"/>
</dbReference>
<evidence type="ECO:0000256" key="7">
    <source>
        <dbReference type="ARBA" id="ARBA00042002"/>
    </source>
</evidence>
<evidence type="ECO:0000256" key="1">
    <source>
        <dbReference type="ARBA" id="ARBA00007557"/>
    </source>
</evidence>
<dbReference type="PANTHER" id="PTHR21294:SF8">
    <property type="entry name" value="ELECTRON TRANSFER FLAVOPROTEIN SUBUNIT BETA"/>
    <property type="match status" value="1"/>
</dbReference>
<dbReference type="SMART" id="SM00893">
    <property type="entry name" value="ETF"/>
    <property type="match status" value="1"/>
</dbReference>
<dbReference type="SUPFAM" id="SSF52402">
    <property type="entry name" value="Adenine nucleotide alpha hydrolases-like"/>
    <property type="match status" value="1"/>
</dbReference>
<dbReference type="PANTHER" id="PTHR21294">
    <property type="entry name" value="ELECTRON TRANSFER FLAVOPROTEIN BETA-SUBUNIT"/>
    <property type="match status" value="1"/>
</dbReference>
<evidence type="ECO:0000256" key="4">
    <source>
        <dbReference type="ARBA" id="ARBA00022448"/>
    </source>
</evidence>
<dbReference type="Proteomes" id="UP000093482">
    <property type="component" value="Unassembled WGS sequence"/>
</dbReference>
<comment type="caution">
    <text evidence="10">The sequence shown here is derived from an EMBL/GenBank/DDBJ whole genome shotgun (WGS) entry which is preliminary data.</text>
</comment>
<dbReference type="InterPro" id="IPR033948">
    <property type="entry name" value="ETF_beta_N"/>
</dbReference>
<dbReference type="GO" id="GO:0046395">
    <property type="term" value="P:carboxylic acid catabolic process"/>
    <property type="evidence" value="ECO:0007669"/>
    <property type="project" value="UniProtKB-ARBA"/>
</dbReference>
<evidence type="ECO:0000256" key="5">
    <source>
        <dbReference type="ARBA" id="ARBA00022982"/>
    </source>
</evidence>
<dbReference type="Gene3D" id="3.40.50.620">
    <property type="entry name" value="HUPs"/>
    <property type="match status" value="1"/>
</dbReference>
<evidence type="ECO:0000256" key="8">
    <source>
        <dbReference type="ARBA" id="ARBA00049933"/>
    </source>
</evidence>
<dbReference type="InterPro" id="IPR014729">
    <property type="entry name" value="Rossmann-like_a/b/a_fold"/>
</dbReference>
<dbReference type="InterPro" id="IPR012255">
    <property type="entry name" value="ETF_b"/>
</dbReference>
<feature type="domain" description="Electron transfer flavoprotein alpha/beta-subunit N-terminal" evidence="9">
    <location>
        <begin position="21"/>
        <end position="209"/>
    </location>
</feature>
<evidence type="ECO:0000256" key="2">
    <source>
        <dbReference type="ARBA" id="ARBA00011355"/>
    </source>
</evidence>
<evidence type="ECO:0000313" key="10">
    <source>
        <dbReference type="EMBL" id="OCS93189.1"/>
    </source>
</evidence>
<comment type="function">
    <text evidence="6">The electron transfer flavoprotein serves as a specific electron acceptor for other dehydrogenases. It transfers the electrons to the main respiratory chain via ETF-ubiquinone oxidoreductase (ETF dehydrogenase).</text>
</comment>
<accession>A0A1C0Z190</accession>
<comment type="subunit">
    <text evidence="2">Heterodimer of an alpha and a beta subunit.</text>
</comment>
<evidence type="ECO:0000256" key="6">
    <source>
        <dbReference type="ARBA" id="ARBA00025649"/>
    </source>
</evidence>
<dbReference type="PIRSF" id="PIRSF000090">
    <property type="entry name" value="Beta-ETF"/>
    <property type="match status" value="1"/>
</dbReference>
<evidence type="ECO:0000256" key="3">
    <source>
        <dbReference type="ARBA" id="ARBA00016797"/>
    </source>
</evidence>
<name>A0A1C0Z190_9BACL</name>
<dbReference type="OrthoDB" id="9804960at2"/>
<dbReference type="PROSITE" id="PS01065">
    <property type="entry name" value="ETF_BETA"/>
    <property type="match status" value="1"/>
</dbReference>
<dbReference type="GO" id="GO:0009055">
    <property type="term" value="F:electron transfer activity"/>
    <property type="evidence" value="ECO:0007669"/>
    <property type="project" value="InterPro"/>
</dbReference>